<evidence type="ECO:0000259" key="4">
    <source>
        <dbReference type="Pfam" id="PF03629"/>
    </source>
</evidence>
<dbReference type="InterPro" id="IPR005181">
    <property type="entry name" value="SASA"/>
</dbReference>
<dbReference type="InterPro" id="IPR036514">
    <property type="entry name" value="SGNH_hydro_sf"/>
</dbReference>
<keyword evidence="1" id="KW-0378">Hydrolase</keyword>
<evidence type="ECO:0000313" key="6">
    <source>
        <dbReference type="Proteomes" id="UP001596472"/>
    </source>
</evidence>
<name>A0ABW2L8D8_9BACT</name>
<dbReference type="Pfam" id="PF03629">
    <property type="entry name" value="SASA"/>
    <property type="match status" value="1"/>
</dbReference>
<protein>
    <submittedName>
        <fullName evidence="5">Sialate O-acetylesterase</fullName>
    </submittedName>
</protein>
<feature type="signal peptide" evidence="3">
    <location>
        <begin position="1"/>
        <end position="22"/>
    </location>
</feature>
<organism evidence="5 6">
    <name type="scientific">Haloferula chungangensis</name>
    <dbReference type="NCBI Taxonomy" id="1048331"/>
    <lineage>
        <taxon>Bacteria</taxon>
        <taxon>Pseudomonadati</taxon>
        <taxon>Verrucomicrobiota</taxon>
        <taxon>Verrucomicrobiia</taxon>
        <taxon>Verrucomicrobiales</taxon>
        <taxon>Verrucomicrobiaceae</taxon>
        <taxon>Haloferula</taxon>
    </lineage>
</organism>
<dbReference type="Proteomes" id="UP001596472">
    <property type="component" value="Unassembled WGS sequence"/>
</dbReference>
<evidence type="ECO:0000256" key="2">
    <source>
        <dbReference type="SAM" id="MobiDB-lite"/>
    </source>
</evidence>
<dbReference type="InterPro" id="IPR013783">
    <property type="entry name" value="Ig-like_fold"/>
</dbReference>
<feature type="region of interest" description="Disordered" evidence="2">
    <location>
        <begin position="257"/>
        <end position="279"/>
    </location>
</feature>
<dbReference type="SUPFAM" id="SSF52266">
    <property type="entry name" value="SGNH hydrolase"/>
    <property type="match status" value="1"/>
</dbReference>
<accession>A0ABW2L8D8</accession>
<reference evidence="6" key="1">
    <citation type="journal article" date="2019" name="Int. J. Syst. Evol. Microbiol.">
        <title>The Global Catalogue of Microorganisms (GCM) 10K type strain sequencing project: providing services to taxonomists for standard genome sequencing and annotation.</title>
        <authorList>
            <consortium name="The Broad Institute Genomics Platform"/>
            <consortium name="The Broad Institute Genome Sequencing Center for Infectious Disease"/>
            <person name="Wu L."/>
            <person name="Ma J."/>
        </authorList>
    </citation>
    <scope>NUCLEOTIDE SEQUENCE [LARGE SCALE GENOMIC DNA]</scope>
    <source>
        <strain evidence="6">CGMCC 4.1467</strain>
    </source>
</reference>
<dbReference type="Gene3D" id="2.60.40.10">
    <property type="entry name" value="Immunoglobulins"/>
    <property type="match status" value="1"/>
</dbReference>
<dbReference type="InterPro" id="IPR039329">
    <property type="entry name" value="SIAE"/>
</dbReference>
<evidence type="ECO:0000256" key="1">
    <source>
        <dbReference type="ARBA" id="ARBA00022801"/>
    </source>
</evidence>
<sequence length="516" mass="56493">MTLHSFSLTAAIGILACAPASAELILPHFFSDHMVFQRDKPLVIWGQTDPGKEVIVSFDGDATTVTSNANGDWKATLKARSAQSNGADLKITSGDDTRTLTDVLVGEVWFASGQSNMAWTLSKTHQAEQDIAAADHPGIRVFQAKRSPAAKPQKDIDGEWLVSAPETAGSFTAVGYFFALELHKALDVPVGIISSSWGGKPVETFTSREALATLPEGKEQLAKLEGLVDRYDPEKAAKQYETAQAAYQKKLAAWKAKSKDARGQQPRRPTLARDPAATEGRPGVLYNGMIHPFVGYPMRGAIWYQGEANAKTPETAAAYGKLFPLMINDWRKRWNDEFTFLWVQLANFQKATDQPGAVDPWAELQNEQRKTLSLTKTGMAVANDIGAANDIHPRNKKEVGRRLALWALAKDYARKTTFSGPLYSNSIVEGSEIRINFDQASGLKSRDGKPLKRFAIAGDDQVWHWANARIEEESVIVSSSKVTKPVAARYAWSSNPEGANLVNGEDLPASVFSTEE</sequence>
<dbReference type="PANTHER" id="PTHR22901">
    <property type="entry name" value="SIALATE O-ACETYLESTERASE"/>
    <property type="match status" value="1"/>
</dbReference>
<dbReference type="Gene3D" id="3.40.50.1110">
    <property type="entry name" value="SGNH hydrolase"/>
    <property type="match status" value="1"/>
</dbReference>
<feature type="domain" description="Sialate O-acetylesterase" evidence="4">
    <location>
        <begin position="297"/>
        <end position="404"/>
    </location>
</feature>
<dbReference type="PANTHER" id="PTHR22901:SF0">
    <property type="entry name" value="SIALATE O-ACETYLESTERASE"/>
    <property type="match status" value="1"/>
</dbReference>
<dbReference type="RefSeq" id="WP_379711982.1">
    <property type="nucleotide sequence ID" value="NZ_JBHTBS010000004.1"/>
</dbReference>
<keyword evidence="3" id="KW-0732">Signal</keyword>
<dbReference type="EMBL" id="JBHTBS010000004">
    <property type="protein sequence ID" value="MFC7337573.1"/>
    <property type="molecule type" value="Genomic_DNA"/>
</dbReference>
<keyword evidence="6" id="KW-1185">Reference proteome</keyword>
<proteinExistence type="predicted"/>
<feature type="chain" id="PRO_5045103522" evidence="3">
    <location>
        <begin position="23"/>
        <end position="516"/>
    </location>
</feature>
<comment type="caution">
    <text evidence="5">The sequence shown here is derived from an EMBL/GenBank/DDBJ whole genome shotgun (WGS) entry which is preliminary data.</text>
</comment>
<evidence type="ECO:0000256" key="3">
    <source>
        <dbReference type="SAM" id="SignalP"/>
    </source>
</evidence>
<gene>
    <name evidence="5" type="ORF">ACFQY0_10325</name>
</gene>
<evidence type="ECO:0000313" key="5">
    <source>
        <dbReference type="EMBL" id="MFC7337573.1"/>
    </source>
</evidence>